<protein>
    <submittedName>
        <fullName evidence="2">Uncharacterized protein</fullName>
    </submittedName>
</protein>
<accession>A0AAJ4UY15</accession>
<dbReference type="AlphaFoldDB" id="A0AAJ4UY15"/>
<reference evidence="4" key="1">
    <citation type="submission" date="2018-03" db="EMBL/GenBank/DDBJ databases">
        <title>A comparative analysis of the Nautiliaceae.</title>
        <authorList>
            <person name="Grosche A."/>
            <person name="Smedile F."/>
            <person name="Vetriani C."/>
        </authorList>
    </citation>
    <scope>NUCLEOTIDE SEQUENCE [LARGE SCALE GENOMIC DNA]</scope>
    <source>
        <strain evidence="4">TB6</strain>
    </source>
</reference>
<evidence type="ECO:0000313" key="2">
    <source>
        <dbReference type="EMBL" id="ROR40101.1"/>
    </source>
</evidence>
<reference evidence="1" key="3">
    <citation type="submission" date="2019-06" db="EMBL/GenBank/DDBJ databases">
        <title>A comparative analysis of the Nautiliaceae.</title>
        <authorList>
            <person name="Grosche A."/>
            <person name="Smedile F."/>
            <person name="Vetriani C."/>
        </authorList>
    </citation>
    <scope>NUCLEOTIDE SEQUENCE</scope>
    <source>
        <strain evidence="1">TB6</strain>
    </source>
</reference>
<gene>
    <name evidence="1" type="ORF">C6V80_01710</name>
    <name evidence="2" type="ORF">EDC58_1086</name>
</gene>
<dbReference type="Proteomes" id="UP000272781">
    <property type="component" value="Unassembled WGS sequence"/>
</dbReference>
<name>A0AAJ4UY15_9BACT</name>
<dbReference type="RefSeq" id="WP_123352485.1">
    <property type="nucleotide sequence ID" value="NZ_CP027432.2"/>
</dbReference>
<dbReference type="EMBL" id="CP027432">
    <property type="protein sequence ID" value="QCI27724.1"/>
    <property type="molecule type" value="Genomic_DNA"/>
</dbReference>
<evidence type="ECO:0000313" key="4">
    <source>
        <dbReference type="Proteomes" id="UP000298805"/>
    </source>
</evidence>
<sequence>MREIVITVCFVCSLFGFTCEELFKKFHTPDPKTKTMKQLKRWAKAHLKNNPYKEDILECLIENAADNPNQETTAAE</sequence>
<evidence type="ECO:0000313" key="1">
    <source>
        <dbReference type="EMBL" id="QCI27724.1"/>
    </source>
</evidence>
<organism evidence="2 3">
    <name type="scientific">Caminibacter pacificus</name>
    <dbReference type="NCBI Taxonomy" id="1424653"/>
    <lineage>
        <taxon>Bacteria</taxon>
        <taxon>Pseudomonadati</taxon>
        <taxon>Campylobacterota</taxon>
        <taxon>Epsilonproteobacteria</taxon>
        <taxon>Nautiliales</taxon>
        <taxon>Nautiliaceae</taxon>
        <taxon>Caminibacter</taxon>
    </lineage>
</organism>
<dbReference type="Proteomes" id="UP000298805">
    <property type="component" value="Chromosome"/>
</dbReference>
<reference evidence="2 3" key="2">
    <citation type="submission" date="2018-11" db="EMBL/GenBank/DDBJ databases">
        <title>Genomic Encyclopedia of Type Strains, Phase IV (KMG-IV): sequencing the most valuable type-strain genomes for metagenomic binning, comparative biology and taxonomic classification.</title>
        <authorList>
            <person name="Goeker M."/>
        </authorList>
    </citation>
    <scope>NUCLEOTIDE SEQUENCE [LARGE SCALE GENOMIC DNA]</scope>
    <source>
        <strain evidence="2 3">DSM 27783</strain>
    </source>
</reference>
<keyword evidence="4" id="KW-1185">Reference proteome</keyword>
<dbReference type="EMBL" id="RJVK01000002">
    <property type="protein sequence ID" value="ROR40101.1"/>
    <property type="molecule type" value="Genomic_DNA"/>
</dbReference>
<evidence type="ECO:0000313" key="3">
    <source>
        <dbReference type="Proteomes" id="UP000272781"/>
    </source>
</evidence>
<proteinExistence type="predicted"/>